<dbReference type="PANTHER" id="PTHR16128:SF5">
    <property type="entry name" value="FAD_NAD(P)-BINDING OXIDOREDUCTASE FAMILY PROTEIN"/>
    <property type="match status" value="1"/>
</dbReference>
<dbReference type="SUPFAM" id="SSF51905">
    <property type="entry name" value="FAD/NAD(P)-binding domain"/>
    <property type="match status" value="1"/>
</dbReference>
<gene>
    <name evidence="2" type="ORF">ACFQGU_00350</name>
</gene>
<feature type="domain" description="Amine oxidase" evidence="1">
    <location>
        <begin position="107"/>
        <end position="315"/>
    </location>
</feature>
<organism evidence="2 3">
    <name type="scientific">Longivirga aurantiaca</name>
    <dbReference type="NCBI Taxonomy" id="1837743"/>
    <lineage>
        <taxon>Bacteria</taxon>
        <taxon>Bacillati</taxon>
        <taxon>Actinomycetota</taxon>
        <taxon>Actinomycetes</taxon>
        <taxon>Sporichthyales</taxon>
        <taxon>Sporichthyaceae</taxon>
        <taxon>Longivirga</taxon>
    </lineage>
</organism>
<accession>A0ABW1SW64</accession>
<dbReference type="Pfam" id="PF01593">
    <property type="entry name" value="Amino_oxidase"/>
    <property type="match status" value="1"/>
</dbReference>
<keyword evidence="3" id="KW-1185">Reference proteome</keyword>
<evidence type="ECO:0000313" key="3">
    <source>
        <dbReference type="Proteomes" id="UP001596138"/>
    </source>
</evidence>
<sequence>MAPSVAVVGAGIGGVSAARVLQSRGVDVVVLDRGHRIGGRMAARTLRGTGLPYDGRVVDVGAAYLTADDAEFAEVVAAWVDAGVARPWTDTFLTATFDGVSGSTTGPMRYAAAGGLRSLVEDLAADLTTVVYPREVASVERDRDGVLVDGERFDSVVLAMPDPQARDVLALDDPLQFRLTGVEWLPVLSVTAAYAAHRWDDLDGVFVNDNDAISFIAEDGRRRGDGAPVLVVQTHPALAARHLDDPSGAAPEALAALRSVLDVPSPAWHEVRRWSLARPEANRPEPFALVDGIGICGDSWGAPPRIQTAWLSGRRLGEAVAESLGV</sequence>
<dbReference type="Pfam" id="PF13450">
    <property type="entry name" value="NAD_binding_8"/>
    <property type="match status" value="1"/>
</dbReference>
<dbReference type="InterPro" id="IPR036188">
    <property type="entry name" value="FAD/NAD-bd_sf"/>
</dbReference>
<dbReference type="EMBL" id="JBHSTI010000002">
    <property type="protein sequence ID" value="MFC6236310.1"/>
    <property type="molecule type" value="Genomic_DNA"/>
</dbReference>
<proteinExistence type="predicted"/>
<protein>
    <submittedName>
        <fullName evidence="2">NAD(P)/FAD-dependent oxidoreductase</fullName>
    </submittedName>
</protein>
<dbReference type="RefSeq" id="WP_386763358.1">
    <property type="nucleotide sequence ID" value="NZ_JBHSTI010000002.1"/>
</dbReference>
<dbReference type="Gene3D" id="3.90.660.10">
    <property type="match status" value="1"/>
</dbReference>
<comment type="caution">
    <text evidence="2">The sequence shown here is derived from an EMBL/GenBank/DDBJ whole genome shotgun (WGS) entry which is preliminary data.</text>
</comment>
<reference evidence="3" key="1">
    <citation type="journal article" date="2019" name="Int. J. Syst. Evol. Microbiol.">
        <title>The Global Catalogue of Microorganisms (GCM) 10K type strain sequencing project: providing services to taxonomists for standard genome sequencing and annotation.</title>
        <authorList>
            <consortium name="The Broad Institute Genomics Platform"/>
            <consortium name="The Broad Institute Genome Sequencing Center for Infectious Disease"/>
            <person name="Wu L."/>
            <person name="Ma J."/>
        </authorList>
    </citation>
    <scope>NUCLEOTIDE SEQUENCE [LARGE SCALE GENOMIC DNA]</scope>
    <source>
        <strain evidence="3">CGMCC 4.7317</strain>
    </source>
</reference>
<dbReference type="Gene3D" id="3.50.50.60">
    <property type="entry name" value="FAD/NAD(P)-binding domain"/>
    <property type="match status" value="1"/>
</dbReference>
<name>A0ABW1SW64_9ACTN</name>
<evidence type="ECO:0000313" key="2">
    <source>
        <dbReference type="EMBL" id="MFC6236310.1"/>
    </source>
</evidence>
<dbReference type="Proteomes" id="UP001596138">
    <property type="component" value="Unassembled WGS sequence"/>
</dbReference>
<evidence type="ECO:0000259" key="1">
    <source>
        <dbReference type="Pfam" id="PF01593"/>
    </source>
</evidence>
<dbReference type="PANTHER" id="PTHR16128">
    <property type="entry name" value="FAD/NAD(P)-BINDING OXIDOREDUCTASE FAMILY PROTEIN"/>
    <property type="match status" value="1"/>
</dbReference>
<dbReference type="InterPro" id="IPR002937">
    <property type="entry name" value="Amino_oxidase"/>
</dbReference>